<evidence type="ECO:0000256" key="1">
    <source>
        <dbReference type="SAM" id="SignalP"/>
    </source>
</evidence>
<accession>A0AAD7NGM7</accession>
<proteinExistence type="predicted"/>
<comment type="caution">
    <text evidence="2">The sequence shown here is derived from an EMBL/GenBank/DDBJ whole genome shotgun (WGS) entry which is preliminary data.</text>
</comment>
<gene>
    <name evidence="2" type="ORF">DFH07DRAFT_420287</name>
</gene>
<name>A0AAD7NGM7_9AGAR</name>
<keyword evidence="3" id="KW-1185">Reference proteome</keyword>
<feature type="chain" id="PRO_5041996816" description="Secreted protein" evidence="1">
    <location>
        <begin position="32"/>
        <end position="147"/>
    </location>
</feature>
<evidence type="ECO:0000313" key="2">
    <source>
        <dbReference type="EMBL" id="KAJ7761522.1"/>
    </source>
</evidence>
<keyword evidence="1" id="KW-0732">Signal</keyword>
<reference evidence="2" key="1">
    <citation type="submission" date="2023-03" db="EMBL/GenBank/DDBJ databases">
        <title>Massive genome expansion in bonnet fungi (Mycena s.s.) driven by repeated elements and novel gene families across ecological guilds.</title>
        <authorList>
            <consortium name="Lawrence Berkeley National Laboratory"/>
            <person name="Harder C.B."/>
            <person name="Miyauchi S."/>
            <person name="Viragh M."/>
            <person name="Kuo A."/>
            <person name="Thoen E."/>
            <person name="Andreopoulos B."/>
            <person name="Lu D."/>
            <person name="Skrede I."/>
            <person name="Drula E."/>
            <person name="Henrissat B."/>
            <person name="Morin E."/>
            <person name="Kohler A."/>
            <person name="Barry K."/>
            <person name="LaButti K."/>
            <person name="Morin E."/>
            <person name="Salamov A."/>
            <person name="Lipzen A."/>
            <person name="Mereny Z."/>
            <person name="Hegedus B."/>
            <person name="Baldrian P."/>
            <person name="Stursova M."/>
            <person name="Weitz H."/>
            <person name="Taylor A."/>
            <person name="Grigoriev I.V."/>
            <person name="Nagy L.G."/>
            <person name="Martin F."/>
            <person name="Kauserud H."/>
        </authorList>
    </citation>
    <scope>NUCLEOTIDE SEQUENCE</scope>
    <source>
        <strain evidence="2">CBHHK188m</strain>
    </source>
</reference>
<evidence type="ECO:0000313" key="3">
    <source>
        <dbReference type="Proteomes" id="UP001215280"/>
    </source>
</evidence>
<protein>
    <recommendedName>
        <fullName evidence="4">Secreted protein</fullName>
    </recommendedName>
</protein>
<organism evidence="2 3">
    <name type="scientific">Mycena maculata</name>
    <dbReference type="NCBI Taxonomy" id="230809"/>
    <lineage>
        <taxon>Eukaryota</taxon>
        <taxon>Fungi</taxon>
        <taxon>Dikarya</taxon>
        <taxon>Basidiomycota</taxon>
        <taxon>Agaricomycotina</taxon>
        <taxon>Agaricomycetes</taxon>
        <taxon>Agaricomycetidae</taxon>
        <taxon>Agaricales</taxon>
        <taxon>Marasmiineae</taxon>
        <taxon>Mycenaceae</taxon>
        <taxon>Mycena</taxon>
    </lineage>
</organism>
<feature type="signal peptide" evidence="1">
    <location>
        <begin position="1"/>
        <end position="31"/>
    </location>
</feature>
<dbReference type="AlphaFoldDB" id="A0AAD7NGM7"/>
<sequence length="147" mass="16460">MQRFHCHLSLLRLRIFILPWTCVSVSRKWWALIFPRHPCSPWALPPLAEGRLAGTDVTSQCGISTGTYAFRCQATVKGRVKIYLIKILMSPALAISPQPSCGNSQAFSQCPAHDFRLKGGLYLGDYKWRISPKKIPINCITTGCDPL</sequence>
<dbReference type="Proteomes" id="UP001215280">
    <property type="component" value="Unassembled WGS sequence"/>
</dbReference>
<dbReference type="EMBL" id="JARJLG010000045">
    <property type="protein sequence ID" value="KAJ7761522.1"/>
    <property type="molecule type" value="Genomic_DNA"/>
</dbReference>
<evidence type="ECO:0008006" key="4">
    <source>
        <dbReference type="Google" id="ProtNLM"/>
    </source>
</evidence>